<comment type="caution">
    <text evidence="1">The sequence shown here is derived from an EMBL/GenBank/DDBJ whole genome shotgun (WGS) entry which is preliminary data.</text>
</comment>
<evidence type="ECO:0000313" key="1">
    <source>
        <dbReference type="EMBL" id="PSK89814.1"/>
    </source>
</evidence>
<organism evidence="1 2">
    <name type="scientific">Taibaiella chishuiensis</name>
    <dbReference type="NCBI Taxonomy" id="1434707"/>
    <lineage>
        <taxon>Bacteria</taxon>
        <taxon>Pseudomonadati</taxon>
        <taxon>Bacteroidota</taxon>
        <taxon>Chitinophagia</taxon>
        <taxon>Chitinophagales</taxon>
        <taxon>Chitinophagaceae</taxon>
        <taxon>Taibaiella</taxon>
    </lineage>
</organism>
<reference evidence="1 2" key="1">
    <citation type="submission" date="2018-03" db="EMBL/GenBank/DDBJ databases">
        <title>Genomic Encyclopedia of Type Strains, Phase III (KMG-III): the genomes of soil and plant-associated and newly described type strains.</title>
        <authorList>
            <person name="Whitman W."/>
        </authorList>
    </citation>
    <scope>NUCLEOTIDE SEQUENCE [LARGE SCALE GENOMIC DNA]</scope>
    <source>
        <strain evidence="1 2">CGMCC 1.12700</strain>
    </source>
</reference>
<dbReference type="EMBL" id="PYGD01000010">
    <property type="protein sequence ID" value="PSK89814.1"/>
    <property type="molecule type" value="Genomic_DNA"/>
</dbReference>
<evidence type="ECO:0000313" key="2">
    <source>
        <dbReference type="Proteomes" id="UP000240572"/>
    </source>
</evidence>
<keyword evidence="2" id="KW-1185">Reference proteome</keyword>
<accession>A0A2P8CXV3</accession>
<dbReference type="AlphaFoldDB" id="A0A2P8CXV3"/>
<sequence length="35" mass="4065">MVSLLNIVMLMIESPAYRNKLLDRDGGYLFEVMTM</sequence>
<proteinExistence type="predicted"/>
<gene>
    <name evidence="1" type="ORF">B0I18_110115</name>
</gene>
<name>A0A2P8CXV3_9BACT</name>
<dbReference type="Proteomes" id="UP000240572">
    <property type="component" value="Unassembled WGS sequence"/>
</dbReference>
<protein>
    <submittedName>
        <fullName evidence="1">Uncharacterized protein</fullName>
    </submittedName>
</protein>